<dbReference type="Proteomes" id="UP001652620">
    <property type="component" value="Chromosome 5"/>
</dbReference>
<keyword evidence="3" id="KW-0963">Cytoplasm</keyword>
<keyword evidence="4" id="KW-0648">Protein biosynthesis</keyword>
<dbReference type="GeneID" id="105225239"/>
<dbReference type="CTD" id="7965"/>
<keyword evidence="5" id="KW-0539">Nucleus</keyword>
<reference evidence="9" key="2">
    <citation type="submission" date="2025-04" db="UniProtKB">
        <authorList>
            <consortium name="RefSeq"/>
        </authorList>
    </citation>
    <scope>IDENTIFICATION</scope>
    <source>
        <strain evidence="9">Punador</strain>
    </source>
</reference>
<dbReference type="RefSeq" id="XP_011201917.1">
    <property type="nucleotide sequence ID" value="XM_011203615.3"/>
</dbReference>
<dbReference type="Gene3D" id="1.20.1050.130">
    <property type="match status" value="1"/>
</dbReference>
<accession>A0A034WI32</accession>
<gene>
    <name evidence="7" type="primary">AIMP2</name>
    <name evidence="9" type="synonym">LOC105225239</name>
</gene>
<dbReference type="EMBL" id="GAKP01004613">
    <property type="protein sequence ID" value="JAC54339.1"/>
    <property type="molecule type" value="Transcribed_RNA"/>
</dbReference>
<evidence type="ECO:0000313" key="7">
    <source>
        <dbReference type="EMBL" id="JAC54339.1"/>
    </source>
</evidence>
<comment type="subcellular location">
    <subcellularLocation>
        <location evidence="2">Cytoplasm</location>
        <location evidence="2">Cytosol</location>
    </subcellularLocation>
    <subcellularLocation>
        <location evidence="1">Nucleus</location>
    </subcellularLocation>
</comment>
<evidence type="ECO:0000256" key="2">
    <source>
        <dbReference type="ARBA" id="ARBA00004514"/>
    </source>
</evidence>
<dbReference type="KEGG" id="bdr:105225239"/>
<sequence>MYELKTLLPEYDIQLPTCMYPMKVLNNSVASEVIKADACSGFYNGNGNPLATSAVNCLGPKKNVCALDLDNLSAQIQNLLKSSNDVDSVCARQEKVLKQLQDLKQQMANIRASLGLCQKGPQHTGQTSLRNGGLREEPLHDIVINGHPNFVPYALLALKNAWKNLFTIDVRTFKHSTMPDIGKDASEFEKKLSQVKIDPSKPKVKVSLIWKNCEHTEMISSPTMYVPIYGEVNIIRYLGRVGPEEYRYEDLPNCNEIDAVLDICYQLLRCNTTKSRASMLRALNLRLGKQKYFGGDKITIADVGVHSSLKRLPAITSKDLTPTLTEWQKRVQLVTQL</sequence>
<organism evidence="7">
    <name type="scientific">Bactrocera dorsalis</name>
    <name type="common">Oriental fruit fly</name>
    <name type="synonym">Dacus dorsalis</name>
    <dbReference type="NCBI Taxonomy" id="27457"/>
    <lineage>
        <taxon>Eukaryota</taxon>
        <taxon>Metazoa</taxon>
        <taxon>Ecdysozoa</taxon>
        <taxon>Arthropoda</taxon>
        <taxon>Hexapoda</taxon>
        <taxon>Insecta</taxon>
        <taxon>Pterygota</taxon>
        <taxon>Neoptera</taxon>
        <taxon>Endopterygota</taxon>
        <taxon>Diptera</taxon>
        <taxon>Brachycera</taxon>
        <taxon>Muscomorpha</taxon>
        <taxon>Tephritoidea</taxon>
        <taxon>Tephritidae</taxon>
        <taxon>Bactrocera</taxon>
        <taxon>Bactrocera</taxon>
    </lineage>
</organism>
<evidence type="ECO:0000256" key="3">
    <source>
        <dbReference type="ARBA" id="ARBA00022490"/>
    </source>
</evidence>
<dbReference type="GO" id="GO:0005634">
    <property type="term" value="C:nucleus"/>
    <property type="evidence" value="ECO:0007669"/>
    <property type="project" value="UniProtKB-SubCell"/>
</dbReference>
<dbReference type="GO" id="GO:0005829">
    <property type="term" value="C:cytosol"/>
    <property type="evidence" value="ECO:0007669"/>
    <property type="project" value="UniProtKB-SubCell"/>
</dbReference>
<keyword evidence="8" id="KW-1185">Reference proteome</keyword>
<dbReference type="GO" id="GO:0006412">
    <property type="term" value="P:translation"/>
    <property type="evidence" value="ECO:0007669"/>
    <property type="project" value="UniProtKB-KW"/>
</dbReference>
<reference evidence="7" key="1">
    <citation type="journal article" date="2014" name="BMC Genomics">
        <title>Characterizing the developmental transcriptome of the oriental fruit fly, Bactrocera dorsalis (Diptera: Tephritidae) through comparative genomic analysis with Drosophila melanogaster utilizing modENCODE datasets.</title>
        <authorList>
            <person name="Geib S.M."/>
            <person name="Calla B."/>
            <person name="Hall B."/>
            <person name="Hou S."/>
            <person name="Manoukis N.C."/>
        </authorList>
    </citation>
    <scope>NUCLEOTIDE SEQUENCE</scope>
    <source>
        <strain evidence="7">Punador</strain>
    </source>
</reference>
<dbReference type="PANTHER" id="PTHR13438">
    <property type="entry name" value="AMINOACYL TRNA SYNTHASE COMPLEX-INTERACTING MULTIFUNCTIONAL PROTEIN"/>
    <property type="match status" value="1"/>
</dbReference>
<evidence type="ECO:0000256" key="4">
    <source>
        <dbReference type="ARBA" id="ARBA00022917"/>
    </source>
</evidence>
<proteinExistence type="predicted"/>
<dbReference type="InterPro" id="IPR041503">
    <property type="entry name" value="AIMP2_thioredoxin"/>
</dbReference>
<dbReference type="Pfam" id="PF18569">
    <property type="entry name" value="Thioredoxin_16"/>
    <property type="match status" value="1"/>
</dbReference>
<evidence type="ECO:0000256" key="1">
    <source>
        <dbReference type="ARBA" id="ARBA00004123"/>
    </source>
</evidence>
<dbReference type="InterPro" id="IPR042360">
    <property type="entry name" value="AIMP2"/>
</dbReference>
<evidence type="ECO:0000313" key="9">
    <source>
        <dbReference type="RefSeq" id="XP_011201917.1"/>
    </source>
</evidence>
<name>A0A034WI32_BACDO</name>
<protein>
    <submittedName>
        <fullName evidence="9">Probable aminoacyl tRNA synthase complex-interacting multifunctional protein 2 isoform X1</fullName>
    </submittedName>
    <submittedName>
        <fullName evidence="7">Putative aminoacyl tRNA synthase complex-interacting multifunctional protein 2</fullName>
    </submittedName>
</protein>
<evidence type="ECO:0000313" key="8">
    <source>
        <dbReference type="Proteomes" id="UP001652620"/>
    </source>
</evidence>
<dbReference type="SUPFAM" id="SSF47616">
    <property type="entry name" value="GST C-terminal domain-like"/>
    <property type="match status" value="1"/>
</dbReference>
<dbReference type="OMA" id="TSYVPIC"/>
<evidence type="ECO:0000259" key="6">
    <source>
        <dbReference type="Pfam" id="PF18569"/>
    </source>
</evidence>
<evidence type="ECO:0000256" key="5">
    <source>
        <dbReference type="ARBA" id="ARBA00023242"/>
    </source>
</evidence>
<dbReference type="InterPro" id="IPR036282">
    <property type="entry name" value="Glutathione-S-Trfase_C_sf"/>
</dbReference>
<dbReference type="PANTHER" id="PTHR13438:SF2">
    <property type="entry name" value="AMINOACYL TRNA SYNTHASE COMPLEX-INTERACTING MULTIFUNCTIONAL PROTEIN 2"/>
    <property type="match status" value="1"/>
</dbReference>
<dbReference type="AlphaFoldDB" id="A0A034WI32"/>
<feature type="domain" description="AIMP2 thioredoxin-like" evidence="6">
    <location>
        <begin position="138"/>
        <end position="228"/>
    </location>
</feature>
<dbReference type="GO" id="GO:0017101">
    <property type="term" value="C:aminoacyl-tRNA synthetase multienzyme complex"/>
    <property type="evidence" value="ECO:0007669"/>
    <property type="project" value="InterPro"/>
</dbReference>
<dbReference type="OrthoDB" id="424586at2759"/>